<reference evidence="16 17" key="1">
    <citation type="submission" date="2016-11" db="EMBL/GenBank/DDBJ databases">
        <authorList>
            <person name="Jaros S."/>
            <person name="Januszkiewicz K."/>
            <person name="Wedrychowicz H."/>
        </authorList>
    </citation>
    <scope>NUCLEOTIDE SEQUENCE [LARGE SCALE GENOMIC DNA]</scope>
    <source>
        <strain evidence="16 17">DSM 3090</strain>
    </source>
</reference>
<dbReference type="GO" id="GO:0005737">
    <property type="term" value="C:cytoplasm"/>
    <property type="evidence" value="ECO:0007669"/>
    <property type="project" value="UniProtKB-SubCell"/>
</dbReference>
<dbReference type="SUPFAM" id="SSF141259">
    <property type="entry name" value="CarD-like"/>
    <property type="match status" value="1"/>
</dbReference>
<dbReference type="AlphaFoldDB" id="A0A1M6MA43"/>
<evidence type="ECO:0000259" key="14">
    <source>
        <dbReference type="PROSITE" id="PS51192"/>
    </source>
</evidence>
<dbReference type="FunFam" id="3.40.50.300:FF:000546">
    <property type="entry name" value="Transcription-repair-coupling factor"/>
    <property type="match status" value="1"/>
</dbReference>
<dbReference type="SMART" id="SM00487">
    <property type="entry name" value="DEXDc"/>
    <property type="match status" value="1"/>
</dbReference>
<dbReference type="HAMAP" id="MF_00969">
    <property type="entry name" value="TRCF"/>
    <property type="match status" value="1"/>
</dbReference>
<dbReference type="InterPro" id="IPR014001">
    <property type="entry name" value="Helicase_ATP-bd"/>
</dbReference>
<dbReference type="InterPro" id="IPR027417">
    <property type="entry name" value="P-loop_NTPase"/>
</dbReference>
<comment type="subcellular location">
    <subcellularLocation>
        <location evidence="1 13">Cytoplasm</location>
    </subcellularLocation>
</comment>
<dbReference type="InterPro" id="IPR047112">
    <property type="entry name" value="RecG/Mfd"/>
</dbReference>
<evidence type="ECO:0000313" key="17">
    <source>
        <dbReference type="Proteomes" id="UP000183952"/>
    </source>
</evidence>
<name>A0A1M6MA43_9CLOT</name>
<evidence type="ECO:0000256" key="13">
    <source>
        <dbReference type="HAMAP-Rule" id="MF_00969"/>
    </source>
</evidence>
<evidence type="ECO:0000313" key="16">
    <source>
        <dbReference type="EMBL" id="SHJ80322.1"/>
    </source>
</evidence>
<dbReference type="InterPro" id="IPR041471">
    <property type="entry name" value="UvrB_inter"/>
</dbReference>
<dbReference type="InterPro" id="IPR011545">
    <property type="entry name" value="DEAD/DEAH_box_helicase_dom"/>
</dbReference>
<dbReference type="Gene3D" id="2.40.10.170">
    <property type="match status" value="1"/>
</dbReference>
<dbReference type="SMART" id="SM00490">
    <property type="entry name" value="HELICc"/>
    <property type="match status" value="1"/>
</dbReference>
<feature type="domain" description="Helicase C-terminal" evidence="15">
    <location>
        <begin position="824"/>
        <end position="978"/>
    </location>
</feature>
<keyword evidence="2 13" id="KW-0963">Cytoplasm</keyword>
<dbReference type="GO" id="GO:0016787">
    <property type="term" value="F:hydrolase activity"/>
    <property type="evidence" value="ECO:0007669"/>
    <property type="project" value="UniProtKB-KW"/>
</dbReference>
<dbReference type="Pfam" id="PF03461">
    <property type="entry name" value="TRCF"/>
    <property type="match status" value="1"/>
</dbReference>
<evidence type="ECO:0000256" key="2">
    <source>
        <dbReference type="ARBA" id="ARBA00022490"/>
    </source>
</evidence>
<evidence type="ECO:0000259" key="15">
    <source>
        <dbReference type="PROSITE" id="PS51194"/>
    </source>
</evidence>
<dbReference type="GO" id="GO:0003678">
    <property type="term" value="F:DNA helicase activity"/>
    <property type="evidence" value="ECO:0007669"/>
    <property type="project" value="TreeGrafter"/>
</dbReference>
<evidence type="ECO:0000256" key="7">
    <source>
        <dbReference type="ARBA" id="ARBA00022840"/>
    </source>
</evidence>
<dbReference type="Gene3D" id="3.90.1150.50">
    <property type="entry name" value="Transcription-repair-coupling factor, D7 domain"/>
    <property type="match status" value="1"/>
</dbReference>
<comment type="similarity">
    <text evidence="11 13">In the C-terminal section; belongs to the helicase family. RecG subfamily.</text>
</comment>
<dbReference type="Pfam" id="PF17757">
    <property type="entry name" value="UvrB_inter"/>
    <property type="match status" value="1"/>
</dbReference>
<keyword evidence="5 13" id="KW-0378">Hydrolase</keyword>
<gene>
    <name evidence="13" type="primary">mfd</name>
    <name evidence="16" type="ORF">SAMN02745248_00966</name>
</gene>
<dbReference type="PANTHER" id="PTHR47964:SF1">
    <property type="entry name" value="ATP-DEPENDENT DNA HELICASE HOMOLOG RECG, CHLOROPLASTIC"/>
    <property type="match status" value="1"/>
</dbReference>
<dbReference type="SMART" id="SM01058">
    <property type="entry name" value="CarD_TRCF"/>
    <property type="match status" value="1"/>
</dbReference>
<dbReference type="SUPFAM" id="SSF52540">
    <property type="entry name" value="P-loop containing nucleoside triphosphate hydrolases"/>
    <property type="match status" value="4"/>
</dbReference>
<keyword evidence="17" id="KW-1185">Reference proteome</keyword>
<evidence type="ECO:0000256" key="8">
    <source>
        <dbReference type="ARBA" id="ARBA00023125"/>
    </source>
</evidence>
<keyword evidence="6" id="KW-0347">Helicase</keyword>
<evidence type="ECO:0000256" key="12">
    <source>
        <dbReference type="ARBA" id="ARBA00070128"/>
    </source>
</evidence>
<dbReference type="Gene3D" id="3.30.2060.10">
    <property type="entry name" value="Penicillin-binding protein 1b domain"/>
    <property type="match status" value="1"/>
</dbReference>
<evidence type="ECO:0000256" key="4">
    <source>
        <dbReference type="ARBA" id="ARBA00022763"/>
    </source>
</evidence>
<dbReference type="GO" id="GO:0006355">
    <property type="term" value="P:regulation of DNA-templated transcription"/>
    <property type="evidence" value="ECO:0007669"/>
    <property type="project" value="UniProtKB-UniRule"/>
</dbReference>
<keyword evidence="4 13" id="KW-0227">DNA damage</keyword>
<keyword evidence="7 13" id="KW-0067">ATP-binding</keyword>
<dbReference type="Pfam" id="PF00270">
    <property type="entry name" value="DEAD"/>
    <property type="match status" value="1"/>
</dbReference>
<dbReference type="InterPro" id="IPR003711">
    <property type="entry name" value="CarD-like/TRCF_RID"/>
</dbReference>
<dbReference type="PROSITE" id="PS51192">
    <property type="entry name" value="HELICASE_ATP_BIND_1"/>
    <property type="match status" value="1"/>
</dbReference>
<keyword evidence="3 13" id="KW-0547">Nucleotide-binding</keyword>
<dbReference type="SUPFAM" id="SSF143517">
    <property type="entry name" value="TRCF domain-like"/>
    <property type="match status" value="1"/>
</dbReference>
<evidence type="ECO:0000256" key="1">
    <source>
        <dbReference type="ARBA" id="ARBA00004496"/>
    </source>
</evidence>
<evidence type="ECO:0000256" key="11">
    <source>
        <dbReference type="ARBA" id="ARBA00061399"/>
    </source>
</evidence>
<dbReference type="Pfam" id="PF02559">
    <property type="entry name" value="CarD_TRCF_RID"/>
    <property type="match status" value="1"/>
</dbReference>
<evidence type="ECO:0000256" key="5">
    <source>
        <dbReference type="ARBA" id="ARBA00022801"/>
    </source>
</evidence>
<dbReference type="OrthoDB" id="9804325at2"/>
<dbReference type="EC" id="3.6.4.-" evidence="13"/>
<dbReference type="CDD" id="cd17991">
    <property type="entry name" value="DEXHc_TRCF"/>
    <property type="match status" value="1"/>
</dbReference>
<dbReference type="STRING" id="1121331.SAMN02745248_00966"/>
<dbReference type="PANTHER" id="PTHR47964">
    <property type="entry name" value="ATP-DEPENDENT DNA HELICASE HOMOLOG RECG, CHLOROPLASTIC"/>
    <property type="match status" value="1"/>
</dbReference>
<dbReference type="InterPro" id="IPR001650">
    <property type="entry name" value="Helicase_C-like"/>
</dbReference>
<dbReference type="GO" id="GO:0003684">
    <property type="term" value="F:damaged DNA binding"/>
    <property type="evidence" value="ECO:0007669"/>
    <property type="project" value="InterPro"/>
</dbReference>
<dbReference type="Gene3D" id="3.40.50.300">
    <property type="entry name" value="P-loop containing nucleotide triphosphate hydrolases"/>
    <property type="match status" value="2"/>
</dbReference>
<dbReference type="Proteomes" id="UP000183952">
    <property type="component" value="Unassembled WGS sequence"/>
</dbReference>
<evidence type="ECO:0000256" key="9">
    <source>
        <dbReference type="ARBA" id="ARBA00023204"/>
    </source>
</evidence>
<dbReference type="InterPro" id="IPR004576">
    <property type="entry name" value="Mfd"/>
</dbReference>
<dbReference type="GO" id="GO:0000716">
    <property type="term" value="P:transcription-coupled nucleotide-excision repair, DNA damage recognition"/>
    <property type="evidence" value="ECO:0007669"/>
    <property type="project" value="UniProtKB-UniRule"/>
</dbReference>
<dbReference type="GO" id="GO:0005524">
    <property type="term" value="F:ATP binding"/>
    <property type="evidence" value="ECO:0007669"/>
    <property type="project" value="UniProtKB-UniRule"/>
</dbReference>
<dbReference type="NCBIfam" id="TIGR00580">
    <property type="entry name" value="mfd"/>
    <property type="match status" value="1"/>
</dbReference>
<keyword evidence="9 13" id="KW-0234">DNA repair</keyword>
<keyword evidence="8 13" id="KW-0238">DNA-binding</keyword>
<evidence type="ECO:0000256" key="6">
    <source>
        <dbReference type="ARBA" id="ARBA00022806"/>
    </source>
</evidence>
<comment type="function">
    <text evidence="13">Couples transcription and DNA repair by recognizing RNA polymerase (RNAP) stalled at DNA lesions. Mediates ATP-dependent release of RNAP and its truncated transcript from the DNA, and recruitment of nucleotide excision repair machinery to the damaged site.</text>
</comment>
<comment type="similarity">
    <text evidence="10 13">In the N-terminal section; belongs to the UvrB family.</text>
</comment>
<dbReference type="SMART" id="SM00982">
    <property type="entry name" value="TRCF"/>
    <property type="match status" value="1"/>
</dbReference>
<accession>A0A1M6MA43</accession>
<dbReference type="EMBL" id="FRAD01000007">
    <property type="protein sequence ID" value="SHJ80322.1"/>
    <property type="molecule type" value="Genomic_DNA"/>
</dbReference>
<dbReference type="InterPro" id="IPR005118">
    <property type="entry name" value="TRCF_C"/>
</dbReference>
<protein>
    <recommendedName>
        <fullName evidence="12 13">Transcription-repair-coupling factor</fullName>
        <shortName evidence="13">TRCF</shortName>
        <ecNumber evidence="13">3.6.4.-</ecNumber>
    </recommendedName>
</protein>
<feature type="domain" description="Helicase ATP-binding" evidence="14">
    <location>
        <begin position="642"/>
        <end position="803"/>
    </location>
</feature>
<dbReference type="RefSeq" id="WP_072902935.1">
    <property type="nucleotide sequence ID" value="NZ_FRAD01000007.1"/>
</dbReference>
<dbReference type="InterPro" id="IPR037235">
    <property type="entry name" value="TRCF-like_C_D7"/>
</dbReference>
<dbReference type="PROSITE" id="PS51194">
    <property type="entry name" value="HELICASE_CTER"/>
    <property type="match status" value="1"/>
</dbReference>
<sequence>MRYKGIIEPLIRDSSFQEVTKCIRSDIYPVEIDDISDSARALVTRGIYESTEKSILVLCHNDIEARNMYEDLSILVPNTYFLPCNDIGFYNLDAISGDVRWERLKVLQKILEDNKKIVVTTMDAVTRRFIPINMFQDNVFKLSVGDVVETNALIKRLINIGYERVLTVEQKGQFSMRGGIIDIFSPVNSMPYRIELFDDEIDSIRMFNAETQRSTDKAFVVNIFPAKEVILYDENIERGINLIESELESISEVFKKENLREELQKIRTITNMNLEALREKSTFENIDSYLPYFYEETSSLLEYMGDVLVVVDEPKRSVGRLEAIYNQFNYDYNLYINRGDILTGQANLIIEKDKVIDSIEKMPLITFQGIVKPLNEFKAVKNISINAITLNGFNGQLDLLYDYIKEKKSLNYKTVIFSGSKSRGLRLIDTLRERNIEAVYREKAEELYQGEVIVTEGVQHKGYEFPELNLAVVSDRDFFGEVRKKSVKKKPKKGVGKIKSFTELKPGDYVVHESNGIGVYKGIKQIEIKGIKKDYLDIEYAGSDKLYVPVYQLDLVQKYIGSEGKTPKVNKLSSIEWTKAKKKAKKAIEEIAEELVKLYAERSLVKGYKYSGDNVWQKQFEEEFPYVETDDQISAIEDIKRDMESEKIMDRLLCGDVGYGKTEVALRAAFKAVMDGKQVAVLVPTTILAKQHYSNFLKRFSSFPVNVDMACRFRTPLEQKKTLKNLSDGSLDVIIGTHRILQKDVKFKDLGLLIVDEEQRFGVKHKEKIKELKKNVDVLTLSATPIPRTLHMSLTGVRDISVIETPPEERFPIQTYVVEFNDHMIRDAIIREISRGGQVFFVYNRVEHIHEMKSYLEELIPEARIGVGHGQMTERELENVMVDFMDNKYDILLCTTIIETGIDIQNCNTMIIYDADKMGLSQLYQLRGRVGRSNRIAYAYFTYKKDKVITEVAEKRLKAIKEFTELGSGFKIAMRDLEIRGAGNMMGSAQHGQMATIGYDLYCKMLEQAVAELKGEVDEEKMETSIEIKIDAYIPDTYVSSPLQKIDIYKKIAAIAETQDVEDIRDELIDRYSDIPTEVNNLIEISYMKSLANKLGVCDIKENDDKILFVFASRDKLSKNIINRIMNNYRNKLMIKMDEKPVVMYNINSVKREKMLTKLIEIFTDLQCHV</sequence>
<dbReference type="InterPro" id="IPR036101">
    <property type="entry name" value="CarD-like/TRCF_RID_sf"/>
</dbReference>
<dbReference type="Pfam" id="PF00271">
    <property type="entry name" value="Helicase_C"/>
    <property type="match status" value="1"/>
</dbReference>
<organism evidence="16 17">
    <name type="scientific">Hathewaya proteolytica DSM 3090</name>
    <dbReference type="NCBI Taxonomy" id="1121331"/>
    <lineage>
        <taxon>Bacteria</taxon>
        <taxon>Bacillati</taxon>
        <taxon>Bacillota</taxon>
        <taxon>Clostridia</taxon>
        <taxon>Eubacteriales</taxon>
        <taxon>Clostridiaceae</taxon>
        <taxon>Hathewaya</taxon>
    </lineage>
</organism>
<dbReference type="Gene3D" id="3.40.50.11180">
    <property type="match status" value="1"/>
</dbReference>
<evidence type="ECO:0000256" key="10">
    <source>
        <dbReference type="ARBA" id="ARBA00061104"/>
    </source>
</evidence>
<evidence type="ECO:0000256" key="3">
    <source>
        <dbReference type="ARBA" id="ARBA00022741"/>
    </source>
</evidence>
<proteinExistence type="inferred from homology"/>